<comment type="caution">
    <text evidence="1">The sequence shown here is derived from an EMBL/GenBank/DDBJ whole genome shotgun (WGS) entry which is preliminary data.</text>
</comment>
<name>A0A9D4BDU8_DREPO</name>
<protein>
    <recommendedName>
        <fullName evidence="3">Reverse transcriptase domain-containing protein</fullName>
    </recommendedName>
</protein>
<dbReference type="Proteomes" id="UP000828390">
    <property type="component" value="Unassembled WGS sequence"/>
</dbReference>
<keyword evidence="2" id="KW-1185">Reference proteome</keyword>
<dbReference type="SUPFAM" id="SSF56672">
    <property type="entry name" value="DNA/RNA polymerases"/>
    <property type="match status" value="1"/>
</dbReference>
<dbReference type="AlphaFoldDB" id="A0A9D4BDU8"/>
<gene>
    <name evidence="1" type="ORF">DPMN_194004</name>
</gene>
<evidence type="ECO:0000313" key="1">
    <source>
        <dbReference type="EMBL" id="KAH3690204.1"/>
    </source>
</evidence>
<dbReference type="EMBL" id="JAIWYP010000074">
    <property type="protein sequence ID" value="KAH3690204.1"/>
    <property type="molecule type" value="Genomic_DNA"/>
</dbReference>
<reference evidence="1" key="2">
    <citation type="submission" date="2020-11" db="EMBL/GenBank/DDBJ databases">
        <authorList>
            <person name="McCartney M.A."/>
            <person name="Auch B."/>
            <person name="Kono T."/>
            <person name="Mallez S."/>
            <person name="Becker A."/>
            <person name="Gohl D.M."/>
            <person name="Silverstein K.A.T."/>
            <person name="Koren S."/>
            <person name="Bechman K.B."/>
            <person name="Herman A."/>
            <person name="Abrahante J.E."/>
            <person name="Garbe J."/>
        </authorList>
    </citation>
    <scope>NUCLEOTIDE SEQUENCE</scope>
    <source>
        <strain evidence="1">Duluth1</strain>
        <tissue evidence="1">Whole animal</tissue>
    </source>
</reference>
<organism evidence="1 2">
    <name type="scientific">Dreissena polymorpha</name>
    <name type="common">Zebra mussel</name>
    <name type="synonym">Mytilus polymorpha</name>
    <dbReference type="NCBI Taxonomy" id="45954"/>
    <lineage>
        <taxon>Eukaryota</taxon>
        <taxon>Metazoa</taxon>
        <taxon>Spiralia</taxon>
        <taxon>Lophotrochozoa</taxon>
        <taxon>Mollusca</taxon>
        <taxon>Bivalvia</taxon>
        <taxon>Autobranchia</taxon>
        <taxon>Heteroconchia</taxon>
        <taxon>Euheterodonta</taxon>
        <taxon>Imparidentia</taxon>
        <taxon>Neoheterodontei</taxon>
        <taxon>Myida</taxon>
        <taxon>Dreissenoidea</taxon>
        <taxon>Dreissenidae</taxon>
        <taxon>Dreissena</taxon>
    </lineage>
</organism>
<evidence type="ECO:0000313" key="2">
    <source>
        <dbReference type="Proteomes" id="UP000828390"/>
    </source>
</evidence>
<evidence type="ECO:0008006" key="3">
    <source>
        <dbReference type="Google" id="ProtNLM"/>
    </source>
</evidence>
<proteinExistence type="predicted"/>
<accession>A0A9D4BDU8</accession>
<reference evidence="1" key="1">
    <citation type="journal article" date="2019" name="bioRxiv">
        <title>The Genome of the Zebra Mussel, Dreissena polymorpha: A Resource for Invasive Species Research.</title>
        <authorList>
            <person name="McCartney M.A."/>
            <person name="Auch B."/>
            <person name="Kono T."/>
            <person name="Mallez S."/>
            <person name="Zhang Y."/>
            <person name="Obille A."/>
            <person name="Becker A."/>
            <person name="Abrahante J.E."/>
            <person name="Garbe J."/>
            <person name="Badalamenti J.P."/>
            <person name="Herman A."/>
            <person name="Mangelson H."/>
            <person name="Liachko I."/>
            <person name="Sullivan S."/>
            <person name="Sone E.D."/>
            <person name="Koren S."/>
            <person name="Silverstein K.A.T."/>
            <person name="Beckman K.B."/>
            <person name="Gohl D.M."/>
        </authorList>
    </citation>
    <scope>NUCLEOTIDE SEQUENCE</scope>
    <source>
        <strain evidence="1">Duluth1</strain>
        <tissue evidence="1">Whole animal</tissue>
    </source>
</reference>
<dbReference type="InterPro" id="IPR043502">
    <property type="entry name" value="DNA/RNA_pol_sf"/>
</dbReference>
<dbReference type="Gene3D" id="3.30.70.270">
    <property type="match status" value="1"/>
</dbReference>
<sequence>MDECLEGLQDIKVIVDDIVCFGRNRREHDKNLELLMDSCQQIGLKAQCRQN</sequence>
<dbReference type="InterPro" id="IPR043128">
    <property type="entry name" value="Rev_trsase/Diguanyl_cyclase"/>
</dbReference>